<keyword evidence="2" id="KW-0732">Signal</keyword>
<protein>
    <submittedName>
        <fullName evidence="3">Uncharacterized protein</fullName>
    </submittedName>
</protein>
<feature type="region of interest" description="Disordered" evidence="1">
    <location>
        <begin position="44"/>
        <end position="80"/>
    </location>
</feature>
<dbReference type="Proteomes" id="UP000000305">
    <property type="component" value="Unassembled WGS sequence"/>
</dbReference>
<sequence length="148" mass="15456">MYRLNTLVILLVSVYAVSARPAESSTTAATTESVDVRQGWNQGQQNANAYPNRQQIGTGYSNPIDTGSYPAGSNSRPSYGYDNAFPDQVNFSAADPHRGVASIFNMNIPLQGGFVGNPIQNQVTGFAPTGYQATGGVSASASAVSVSS</sequence>
<evidence type="ECO:0000313" key="4">
    <source>
        <dbReference type="Proteomes" id="UP000000305"/>
    </source>
</evidence>
<feature type="signal peptide" evidence="2">
    <location>
        <begin position="1"/>
        <end position="19"/>
    </location>
</feature>
<evidence type="ECO:0000256" key="2">
    <source>
        <dbReference type="SAM" id="SignalP"/>
    </source>
</evidence>
<organism evidence="3 4">
    <name type="scientific">Daphnia pulex</name>
    <name type="common">Water flea</name>
    <dbReference type="NCBI Taxonomy" id="6669"/>
    <lineage>
        <taxon>Eukaryota</taxon>
        <taxon>Metazoa</taxon>
        <taxon>Ecdysozoa</taxon>
        <taxon>Arthropoda</taxon>
        <taxon>Crustacea</taxon>
        <taxon>Branchiopoda</taxon>
        <taxon>Diplostraca</taxon>
        <taxon>Cladocera</taxon>
        <taxon>Anomopoda</taxon>
        <taxon>Daphniidae</taxon>
        <taxon>Daphnia</taxon>
    </lineage>
</organism>
<reference evidence="3 4" key="1">
    <citation type="journal article" date="2011" name="Science">
        <title>The ecoresponsive genome of Daphnia pulex.</title>
        <authorList>
            <person name="Colbourne J.K."/>
            <person name="Pfrender M.E."/>
            <person name="Gilbert D."/>
            <person name="Thomas W.K."/>
            <person name="Tucker A."/>
            <person name="Oakley T.H."/>
            <person name="Tokishita S."/>
            <person name="Aerts A."/>
            <person name="Arnold G.J."/>
            <person name="Basu M.K."/>
            <person name="Bauer D.J."/>
            <person name="Caceres C.E."/>
            <person name="Carmel L."/>
            <person name="Casola C."/>
            <person name="Choi J.H."/>
            <person name="Detter J.C."/>
            <person name="Dong Q."/>
            <person name="Dusheyko S."/>
            <person name="Eads B.D."/>
            <person name="Frohlich T."/>
            <person name="Geiler-Samerotte K.A."/>
            <person name="Gerlach D."/>
            <person name="Hatcher P."/>
            <person name="Jogdeo S."/>
            <person name="Krijgsveld J."/>
            <person name="Kriventseva E.V."/>
            <person name="Kultz D."/>
            <person name="Laforsch C."/>
            <person name="Lindquist E."/>
            <person name="Lopez J."/>
            <person name="Manak J.R."/>
            <person name="Muller J."/>
            <person name="Pangilinan J."/>
            <person name="Patwardhan R.P."/>
            <person name="Pitluck S."/>
            <person name="Pritham E.J."/>
            <person name="Rechtsteiner A."/>
            <person name="Rho M."/>
            <person name="Rogozin I.B."/>
            <person name="Sakarya O."/>
            <person name="Salamov A."/>
            <person name="Schaack S."/>
            <person name="Shapiro H."/>
            <person name="Shiga Y."/>
            <person name="Skalitzky C."/>
            <person name="Smith Z."/>
            <person name="Souvorov A."/>
            <person name="Sung W."/>
            <person name="Tang Z."/>
            <person name="Tsuchiya D."/>
            <person name="Tu H."/>
            <person name="Vos H."/>
            <person name="Wang M."/>
            <person name="Wolf Y.I."/>
            <person name="Yamagata H."/>
            <person name="Yamada T."/>
            <person name="Ye Y."/>
            <person name="Shaw J.R."/>
            <person name="Andrews J."/>
            <person name="Crease T.J."/>
            <person name="Tang H."/>
            <person name="Lucas S.M."/>
            <person name="Robertson H.M."/>
            <person name="Bork P."/>
            <person name="Koonin E.V."/>
            <person name="Zdobnov E.M."/>
            <person name="Grigoriev I.V."/>
            <person name="Lynch M."/>
            <person name="Boore J.L."/>
        </authorList>
    </citation>
    <scope>NUCLEOTIDE SEQUENCE [LARGE SCALE GENOMIC DNA]</scope>
</reference>
<feature type="compositionally biased region" description="Polar residues" evidence="1">
    <location>
        <begin position="51"/>
        <end position="77"/>
    </location>
</feature>
<dbReference type="InParanoid" id="E9G4B0"/>
<dbReference type="AlphaFoldDB" id="E9G4B0"/>
<accession>E9G4B0</accession>
<dbReference type="OrthoDB" id="6361076at2759"/>
<proteinExistence type="predicted"/>
<evidence type="ECO:0000256" key="1">
    <source>
        <dbReference type="SAM" id="MobiDB-lite"/>
    </source>
</evidence>
<dbReference type="KEGG" id="dpx:DAPPUDRAFT_222529"/>
<gene>
    <name evidence="3" type="ORF">DAPPUDRAFT_222529</name>
</gene>
<feature type="chain" id="PRO_5003236642" evidence="2">
    <location>
        <begin position="20"/>
        <end position="148"/>
    </location>
</feature>
<name>E9G4B0_DAPPU</name>
<evidence type="ECO:0000313" key="3">
    <source>
        <dbReference type="EMBL" id="EFX85584.1"/>
    </source>
</evidence>
<keyword evidence="4" id="KW-1185">Reference proteome</keyword>
<dbReference type="HOGENOM" id="CLU_1867126_0_0_1"/>
<dbReference type="EMBL" id="GL732532">
    <property type="protein sequence ID" value="EFX85584.1"/>
    <property type="molecule type" value="Genomic_DNA"/>
</dbReference>